<gene>
    <name evidence="1" type="ORF">AVEN_99902_1</name>
</gene>
<accession>A0A4Y2PW29</accession>
<comment type="caution">
    <text evidence="1">The sequence shown here is derived from an EMBL/GenBank/DDBJ whole genome shotgun (WGS) entry which is preliminary data.</text>
</comment>
<evidence type="ECO:0000313" key="2">
    <source>
        <dbReference type="Proteomes" id="UP000499080"/>
    </source>
</evidence>
<keyword evidence="2" id="KW-1185">Reference proteome</keyword>
<dbReference type="AlphaFoldDB" id="A0A4Y2PW29"/>
<proteinExistence type="predicted"/>
<organism evidence="1 2">
    <name type="scientific">Araneus ventricosus</name>
    <name type="common">Orbweaver spider</name>
    <name type="synonym">Epeira ventricosa</name>
    <dbReference type="NCBI Taxonomy" id="182803"/>
    <lineage>
        <taxon>Eukaryota</taxon>
        <taxon>Metazoa</taxon>
        <taxon>Ecdysozoa</taxon>
        <taxon>Arthropoda</taxon>
        <taxon>Chelicerata</taxon>
        <taxon>Arachnida</taxon>
        <taxon>Araneae</taxon>
        <taxon>Araneomorphae</taxon>
        <taxon>Entelegynae</taxon>
        <taxon>Araneoidea</taxon>
        <taxon>Araneidae</taxon>
        <taxon>Araneus</taxon>
    </lineage>
</organism>
<dbReference type="Proteomes" id="UP000499080">
    <property type="component" value="Unassembled WGS sequence"/>
</dbReference>
<protein>
    <submittedName>
        <fullName evidence="1">Uncharacterized protein</fullName>
    </submittedName>
</protein>
<evidence type="ECO:0000313" key="1">
    <source>
        <dbReference type="EMBL" id="GBN55429.1"/>
    </source>
</evidence>
<sequence length="88" mass="9984">MADILFCRQKKIDASQGQHCSTLVLAQQLYTTMRRQMSLFPLARCLYKDVLYNRRPEHSVLLTALIASDYNAVRNAKTGYLIGDVTSS</sequence>
<dbReference type="EMBL" id="BGPR01012286">
    <property type="protein sequence ID" value="GBN55429.1"/>
    <property type="molecule type" value="Genomic_DNA"/>
</dbReference>
<name>A0A4Y2PW29_ARAVE</name>
<reference evidence="1 2" key="1">
    <citation type="journal article" date="2019" name="Sci. Rep.">
        <title>Orb-weaving spider Araneus ventricosus genome elucidates the spidroin gene catalogue.</title>
        <authorList>
            <person name="Kono N."/>
            <person name="Nakamura H."/>
            <person name="Ohtoshi R."/>
            <person name="Moran D.A.P."/>
            <person name="Shinohara A."/>
            <person name="Yoshida Y."/>
            <person name="Fujiwara M."/>
            <person name="Mori M."/>
            <person name="Tomita M."/>
            <person name="Arakawa K."/>
        </authorList>
    </citation>
    <scope>NUCLEOTIDE SEQUENCE [LARGE SCALE GENOMIC DNA]</scope>
</reference>